<protein>
    <recommendedName>
        <fullName evidence="2">Amidohydrolase-related domain-containing protein</fullName>
    </recommendedName>
</protein>
<dbReference type="Proteomes" id="UP000649829">
    <property type="component" value="Unassembled WGS sequence"/>
</dbReference>
<keyword evidence="4" id="KW-1185">Reference proteome</keyword>
<dbReference type="GO" id="GO:0016787">
    <property type="term" value="F:hydrolase activity"/>
    <property type="evidence" value="ECO:0007669"/>
    <property type="project" value="InterPro"/>
</dbReference>
<evidence type="ECO:0000313" key="3">
    <source>
        <dbReference type="EMBL" id="GGM16409.1"/>
    </source>
</evidence>
<dbReference type="AlphaFoldDB" id="A0A917TB12"/>
<evidence type="ECO:0000313" key="4">
    <source>
        <dbReference type="Proteomes" id="UP000649829"/>
    </source>
</evidence>
<accession>A0A917TB12</accession>
<dbReference type="PANTHER" id="PTHR43569">
    <property type="entry name" value="AMIDOHYDROLASE"/>
    <property type="match status" value="1"/>
</dbReference>
<reference evidence="3" key="1">
    <citation type="journal article" date="2014" name="Int. J. Syst. Evol. Microbiol.">
        <title>Complete genome sequence of Corynebacterium casei LMG S-19264T (=DSM 44701T), isolated from a smear-ripened cheese.</title>
        <authorList>
            <consortium name="US DOE Joint Genome Institute (JGI-PGF)"/>
            <person name="Walter F."/>
            <person name="Albersmeier A."/>
            <person name="Kalinowski J."/>
            <person name="Ruckert C."/>
        </authorList>
    </citation>
    <scope>NUCLEOTIDE SEQUENCE</scope>
    <source>
        <strain evidence="3">CGMCC 1.6293</strain>
    </source>
</reference>
<dbReference type="PANTHER" id="PTHR43569:SF1">
    <property type="entry name" value="BLL3371 PROTEIN"/>
    <property type="match status" value="1"/>
</dbReference>
<dbReference type="EMBL" id="BMLF01000008">
    <property type="protein sequence ID" value="GGM16409.1"/>
    <property type="molecule type" value="Genomic_DNA"/>
</dbReference>
<dbReference type="InterPro" id="IPR052350">
    <property type="entry name" value="Metallo-dep_Lactonases"/>
</dbReference>
<dbReference type="RefSeq" id="WP_028288676.1">
    <property type="nucleotide sequence ID" value="NZ_BMLF01000008.1"/>
</dbReference>
<evidence type="ECO:0000256" key="1">
    <source>
        <dbReference type="ARBA" id="ARBA00038310"/>
    </source>
</evidence>
<reference evidence="3" key="2">
    <citation type="submission" date="2020-09" db="EMBL/GenBank/DDBJ databases">
        <authorList>
            <person name="Sun Q."/>
            <person name="Zhou Y."/>
        </authorList>
    </citation>
    <scope>NUCLEOTIDE SEQUENCE</scope>
    <source>
        <strain evidence="3">CGMCC 1.6293</strain>
    </source>
</reference>
<dbReference type="Pfam" id="PF04909">
    <property type="entry name" value="Amidohydro_2"/>
    <property type="match status" value="1"/>
</dbReference>
<dbReference type="InterPro" id="IPR006680">
    <property type="entry name" value="Amidohydro-rel"/>
</dbReference>
<gene>
    <name evidence="3" type="ORF">GCM10011534_42900</name>
</gene>
<sequence length="350" mass="37616">MAKAPDGATGYVPLPIRDDWLSLVSEPAIDPGLSIVDAHHHLWARPGSRYMAEEYAAECTAGHLLSASVHVECGYGADLAGPLHLRPVGETRFAERVRTEAHAGRYGDGHLCAALVARADLTQGDATAAALEAHATASAALRGIRQFAAWHPDPRVVSGFTAAPRGLLSDPAFRAGFARLAPAGLSFDAWIYHTQIEELADLSRSYSETAIVLNHFGGPVGTGPFSGRLGESFADWRRCLATLRDLPNVRVKLGGLGMRLGGFDLFARDRPPGSDELARLWAPIVETAIETVGPARAMFESNFPVDKGSVGWTVLWNTFKKITASFSADERARLFAGTATEVYRLWAEAS</sequence>
<proteinExistence type="inferred from homology"/>
<dbReference type="Gene3D" id="3.20.20.140">
    <property type="entry name" value="Metal-dependent hydrolases"/>
    <property type="match status" value="1"/>
</dbReference>
<evidence type="ECO:0000259" key="2">
    <source>
        <dbReference type="Pfam" id="PF04909"/>
    </source>
</evidence>
<dbReference type="SUPFAM" id="SSF51556">
    <property type="entry name" value="Metallo-dependent hydrolases"/>
    <property type="match status" value="1"/>
</dbReference>
<dbReference type="InterPro" id="IPR032466">
    <property type="entry name" value="Metal_Hydrolase"/>
</dbReference>
<organism evidence="3 4">
    <name type="scientific">Pseudooceanicola nanhaiensis</name>
    <dbReference type="NCBI Taxonomy" id="375761"/>
    <lineage>
        <taxon>Bacteria</taxon>
        <taxon>Pseudomonadati</taxon>
        <taxon>Pseudomonadota</taxon>
        <taxon>Alphaproteobacteria</taxon>
        <taxon>Rhodobacterales</taxon>
        <taxon>Paracoccaceae</taxon>
        <taxon>Pseudooceanicola</taxon>
    </lineage>
</organism>
<comment type="similarity">
    <text evidence="1">Belongs to the metallo-dependent hydrolases superfamily.</text>
</comment>
<comment type="caution">
    <text evidence="3">The sequence shown here is derived from an EMBL/GenBank/DDBJ whole genome shotgun (WGS) entry which is preliminary data.</text>
</comment>
<name>A0A917TB12_9RHOB</name>
<feature type="domain" description="Amidohydrolase-related" evidence="2">
    <location>
        <begin position="36"/>
        <end position="345"/>
    </location>
</feature>